<comment type="caution">
    <text evidence="1">The sequence shown here is derived from an EMBL/GenBank/DDBJ whole genome shotgun (WGS) entry which is preliminary data.</text>
</comment>
<gene>
    <name evidence="1" type="ORF">S03H2_08268</name>
</gene>
<organism evidence="1">
    <name type="scientific">marine sediment metagenome</name>
    <dbReference type="NCBI Taxonomy" id="412755"/>
    <lineage>
        <taxon>unclassified sequences</taxon>
        <taxon>metagenomes</taxon>
        <taxon>ecological metagenomes</taxon>
    </lineage>
</organism>
<reference evidence="1" key="1">
    <citation type="journal article" date="2014" name="Front. Microbiol.">
        <title>High frequency of phylogenetically diverse reductive dehalogenase-homologous genes in deep subseafloor sedimentary metagenomes.</title>
        <authorList>
            <person name="Kawai M."/>
            <person name="Futagami T."/>
            <person name="Toyoda A."/>
            <person name="Takaki Y."/>
            <person name="Nishi S."/>
            <person name="Hori S."/>
            <person name="Arai W."/>
            <person name="Tsubouchi T."/>
            <person name="Morono Y."/>
            <person name="Uchiyama I."/>
            <person name="Ito T."/>
            <person name="Fujiyama A."/>
            <person name="Inagaki F."/>
            <person name="Takami H."/>
        </authorList>
    </citation>
    <scope>NUCLEOTIDE SEQUENCE</scope>
    <source>
        <strain evidence="1">Expedition CK06-06</strain>
    </source>
</reference>
<feature type="non-terminal residue" evidence="1">
    <location>
        <position position="1"/>
    </location>
</feature>
<dbReference type="EMBL" id="BARU01003990">
    <property type="protein sequence ID" value="GAH29560.1"/>
    <property type="molecule type" value="Genomic_DNA"/>
</dbReference>
<protein>
    <submittedName>
        <fullName evidence="1">Uncharacterized protein</fullName>
    </submittedName>
</protein>
<name>X1FAI9_9ZZZZ</name>
<evidence type="ECO:0000313" key="1">
    <source>
        <dbReference type="EMBL" id="GAH29560.1"/>
    </source>
</evidence>
<sequence>IRMETEKRLPDFWKEKLNKVRVKGTTSKFLEVVLEEKRREIIKEWIKSGRIEGINSK</sequence>
<dbReference type="AlphaFoldDB" id="X1FAI9"/>
<accession>X1FAI9</accession>
<proteinExistence type="predicted"/>